<dbReference type="EMBL" id="KB097304">
    <property type="protein sequence ID" value="ESN97805.1"/>
    <property type="molecule type" value="Genomic_DNA"/>
</dbReference>
<evidence type="ECO:0000313" key="4">
    <source>
        <dbReference type="Proteomes" id="UP000015101"/>
    </source>
</evidence>
<protein>
    <submittedName>
        <fullName evidence="2 3">Uncharacterized protein</fullName>
    </submittedName>
</protein>
<reference evidence="3" key="3">
    <citation type="submission" date="2015-06" db="UniProtKB">
        <authorList>
            <consortium name="EnsemblMetazoa"/>
        </authorList>
    </citation>
    <scope>IDENTIFICATION</scope>
</reference>
<evidence type="ECO:0000256" key="1">
    <source>
        <dbReference type="SAM" id="MobiDB-lite"/>
    </source>
</evidence>
<feature type="compositionally biased region" description="Acidic residues" evidence="1">
    <location>
        <begin position="164"/>
        <end position="173"/>
    </location>
</feature>
<feature type="region of interest" description="Disordered" evidence="1">
    <location>
        <begin position="529"/>
        <end position="567"/>
    </location>
</feature>
<dbReference type="GeneID" id="20212556"/>
<dbReference type="EMBL" id="AMQM01006211">
    <property type="status" value="NOT_ANNOTATED_CDS"/>
    <property type="molecule type" value="Genomic_DNA"/>
</dbReference>
<dbReference type="RefSeq" id="XP_009024254.1">
    <property type="nucleotide sequence ID" value="XM_009026006.1"/>
</dbReference>
<evidence type="ECO:0000313" key="2">
    <source>
        <dbReference type="EMBL" id="ESN97805.1"/>
    </source>
</evidence>
<dbReference type="EnsemblMetazoa" id="HelroT193202">
    <property type="protein sequence ID" value="HelroP193202"/>
    <property type="gene ID" value="HelroG193202"/>
</dbReference>
<dbReference type="HOGENOM" id="CLU_480837_0_0_1"/>
<keyword evidence="4" id="KW-1185">Reference proteome</keyword>
<organism evidence="3 4">
    <name type="scientific">Helobdella robusta</name>
    <name type="common">Californian leech</name>
    <dbReference type="NCBI Taxonomy" id="6412"/>
    <lineage>
        <taxon>Eukaryota</taxon>
        <taxon>Metazoa</taxon>
        <taxon>Spiralia</taxon>
        <taxon>Lophotrochozoa</taxon>
        <taxon>Annelida</taxon>
        <taxon>Clitellata</taxon>
        <taxon>Hirudinea</taxon>
        <taxon>Rhynchobdellida</taxon>
        <taxon>Glossiphoniidae</taxon>
        <taxon>Helobdella</taxon>
    </lineage>
</organism>
<reference evidence="4" key="1">
    <citation type="submission" date="2012-12" db="EMBL/GenBank/DDBJ databases">
        <authorList>
            <person name="Hellsten U."/>
            <person name="Grimwood J."/>
            <person name="Chapman J.A."/>
            <person name="Shapiro H."/>
            <person name="Aerts A."/>
            <person name="Otillar R.P."/>
            <person name="Terry A.Y."/>
            <person name="Boore J.L."/>
            <person name="Simakov O."/>
            <person name="Marletaz F."/>
            <person name="Cho S.-J."/>
            <person name="Edsinger-Gonzales E."/>
            <person name="Havlak P."/>
            <person name="Kuo D.-H."/>
            <person name="Larsson T."/>
            <person name="Lv J."/>
            <person name="Arendt D."/>
            <person name="Savage R."/>
            <person name="Osoegawa K."/>
            <person name="de Jong P."/>
            <person name="Lindberg D.R."/>
            <person name="Seaver E.C."/>
            <person name="Weisblat D.A."/>
            <person name="Putnam N.H."/>
            <person name="Grigoriev I.V."/>
            <person name="Rokhsar D.S."/>
        </authorList>
    </citation>
    <scope>NUCLEOTIDE SEQUENCE</scope>
</reference>
<evidence type="ECO:0000313" key="3">
    <source>
        <dbReference type="EnsemblMetazoa" id="HelroP193202"/>
    </source>
</evidence>
<gene>
    <name evidence="3" type="primary">20212556</name>
    <name evidence="2" type="ORF">HELRODRAFT_193202</name>
</gene>
<dbReference type="GO" id="GO:0003713">
    <property type="term" value="F:transcription coactivator activity"/>
    <property type="evidence" value="ECO:0000318"/>
    <property type="project" value="GO_Central"/>
</dbReference>
<dbReference type="GO" id="GO:0045944">
    <property type="term" value="P:positive regulation of transcription by RNA polymerase II"/>
    <property type="evidence" value="ECO:0000318"/>
    <property type="project" value="GO_Central"/>
</dbReference>
<reference evidence="2 4" key="2">
    <citation type="journal article" date="2013" name="Nature">
        <title>Insights into bilaterian evolution from three spiralian genomes.</title>
        <authorList>
            <person name="Simakov O."/>
            <person name="Marletaz F."/>
            <person name="Cho S.J."/>
            <person name="Edsinger-Gonzales E."/>
            <person name="Havlak P."/>
            <person name="Hellsten U."/>
            <person name="Kuo D.H."/>
            <person name="Larsson T."/>
            <person name="Lv J."/>
            <person name="Arendt D."/>
            <person name="Savage R."/>
            <person name="Osoegawa K."/>
            <person name="de Jong P."/>
            <person name="Grimwood J."/>
            <person name="Chapman J.A."/>
            <person name="Shapiro H."/>
            <person name="Aerts A."/>
            <person name="Otillar R.P."/>
            <person name="Terry A.Y."/>
            <person name="Boore J.L."/>
            <person name="Grigoriev I.V."/>
            <person name="Lindberg D.R."/>
            <person name="Seaver E.C."/>
            <person name="Weisblat D.A."/>
            <person name="Putnam N.H."/>
            <person name="Rokhsar D.S."/>
        </authorList>
    </citation>
    <scope>NUCLEOTIDE SEQUENCE</scope>
</reference>
<feature type="region of interest" description="Disordered" evidence="1">
    <location>
        <begin position="419"/>
        <end position="439"/>
    </location>
</feature>
<sequence>MTSPLFPLMLPTSSLGSSSVSTISSASSSSPSSPSKQPSSSSPSKQPSSFSSSSPSSSSLSVLQSLSSSATVVSSEVVKTVNIHEMNISEEEKLKLVMARSSEWMNDDSAEVQKNNGYNNYKPWLTRTFYSQVLVPAVIQQSSNILPLHFLPPPVERKNNKHDDDEEEENDEDDGIYVHIGPVKKILENHGNNIADYFALRVVHNVPVSLLEEVEQMYNYNYVYRDLYGGLFMLKKEVAEYVHLYGPSNLRLKNQKVVMNNLSRQNNSCSQNYLYETFPSRQFINCEKPNSVLENTKILEMTEPESNVPVIIPSTLGLIIQQKVAPNTEIITEKKYNPEIFYTNNHLNTSQVLNNPDTSLTCMDQTIQTIHGYRKSKPSEDIEQFELPDVSVPPLNWFLQQHRQLTQQKLIGHRLPALPQHPTQQQQPIKPQQLTQPQQRTEPINPYIFGHPLFALPHLKQPRIFHQQNNMTQNYSEPYWVTQQLHTMHNHLGLLWIPYQYYYITYDPCEKPWIPHQHVNMTYDHLEPHQIHQQQPNMTRGFKDTSTSKSGRFGKKHDRSNGKYENS</sequence>
<dbReference type="Proteomes" id="UP000015101">
    <property type="component" value="Unassembled WGS sequence"/>
</dbReference>
<dbReference type="CTD" id="20212556"/>
<dbReference type="GO" id="GO:0005634">
    <property type="term" value="C:nucleus"/>
    <property type="evidence" value="ECO:0000318"/>
    <property type="project" value="GO_Central"/>
</dbReference>
<feature type="compositionally biased region" description="Low complexity" evidence="1">
    <location>
        <begin position="11"/>
        <end position="55"/>
    </location>
</feature>
<feature type="compositionally biased region" description="Polar residues" evidence="1">
    <location>
        <begin position="531"/>
        <end position="550"/>
    </location>
</feature>
<feature type="region of interest" description="Disordered" evidence="1">
    <location>
        <begin position="1"/>
        <end position="55"/>
    </location>
</feature>
<dbReference type="AlphaFoldDB" id="T1FUR0"/>
<feature type="region of interest" description="Disordered" evidence="1">
    <location>
        <begin position="154"/>
        <end position="173"/>
    </location>
</feature>
<dbReference type="KEGG" id="hro:HELRODRAFT_193202"/>
<dbReference type="InParanoid" id="T1FUR0"/>
<name>T1FUR0_HELRO</name>
<proteinExistence type="predicted"/>
<accession>T1FUR0</accession>